<evidence type="ECO:0000313" key="2">
    <source>
        <dbReference type="Proteomes" id="UP000306985"/>
    </source>
</evidence>
<dbReference type="Proteomes" id="UP000306985">
    <property type="component" value="Unassembled WGS sequence"/>
</dbReference>
<dbReference type="RefSeq" id="WP_137449888.1">
    <property type="nucleotide sequence ID" value="NZ_SZZH01000002.1"/>
</dbReference>
<dbReference type="AlphaFoldDB" id="A0A4U6QGY2"/>
<sequence>MSIATRTSEAAVDSAEAHVAALRAHLDRAARDTADLDRLAITDERDLPVDDRARAQVGARHERYDRMARLIDGRDLAHLRTHQSPLLDVQDAVRRHLHELAAPRLRIFGSSDYRYGWTWRSDSRLQPTTDLLQDVLEQEATYDLTTGRVHLRHRLSNHRSDIKGLIGFPYQPRLPVGYADIRPYFRYSVGGYVDASDTGHWPGANADRCRSFTYGQLYLTSTAADGSDARVEGPVSIRSTFDAATQGASYGVAKDGVLTVGDGLRLEAIVIDTRSYIVWTGAWASAWSQIVPRLATSQVLAVDDASVPFVVVEEKPIA</sequence>
<evidence type="ECO:0000313" key="1">
    <source>
        <dbReference type="EMBL" id="TKV59266.1"/>
    </source>
</evidence>
<dbReference type="EMBL" id="SZZH01000002">
    <property type="protein sequence ID" value="TKV59266.1"/>
    <property type="molecule type" value="Genomic_DNA"/>
</dbReference>
<name>A0A4U6QGY2_9ACTN</name>
<organism evidence="1 2">
    <name type="scientific">Nakamurella flava</name>
    <dbReference type="NCBI Taxonomy" id="2576308"/>
    <lineage>
        <taxon>Bacteria</taxon>
        <taxon>Bacillati</taxon>
        <taxon>Actinomycetota</taxon>
        <taxon>Actinomycetes</taxon>
        <taxon>Nakamurellales</taxon>
        <taxon>Nakamurellaceae</taxon>
        <taxon>Nakamurella</taxon>
    </lineage>
</organism>
<gene>
    <name evidence="1" type="ORF">FDO65_11625</name>
</gene>
<accession>A0A4U6QGY2</accession>
<reference evidence="1 2" key="1">
    <citation type="submission" date="2019-05" db="EMBL/GenBank/DDBJ databases">
        <title>Nakamurella sp. N5BH11, whole genome shotgun sequence.</title>
        <authorList>
            <person name="Tuo L."/>
        </authorList>
    </citation>
    <scope>NUCLEOTIDE SEQUENCE [LARGE SCALE GENOMIC DNA]</scope>
    <source>
        <strain evidence="1 2">N5BH11</strain>
    </source>
</reference>
<protein>
    <submittedName>
        <fullName evidence="1">Uncharacterized protein</fullName>
    </submittedName>
</protein>
<keyword evidence="2" id="KW-1185">Reference proteome</keyword>
<comment type="caution">
    <text evidence="1">The sequence shown here is derived from an EMBL/GenBank/DDBJ whole genome shotgun (WGS) entry which is preliminary data.</text>
</comment>
<proteinExistence type="predicted"/>